<comment type="caution">
    <text evidence="2">The sequence shown here is derived from an EMBL/GenBank/DDBJ whole genome shotgun (WGS) entry which is preliminary data.</text>
</comment>
<dbReference type="RefSeq" id="WP_210283811.1">
    <property type="nucleotide sequence ID" value="NZ_JACJHY010000018.1"/>
</dbReference>
<dbReference type="EMBL" id="JACJHZ010000018">
    <property type="protein sequence ID" value="MBA9021704.1"/>
    <property type="molecule type" value="Genomic_DNA"/>
</dbReference>
<evidence type="ECO:0000313" key="3">
    <source>
        <dbReference type="Proteomes" id="UP000587524"/>
    </source>
</evidence>
<feature type="region of interest" description="Disordered" evidence="1">
    <location>
        <begin position="1"/>
        <end position="25"/>
    </location>
</feature>
<keyword evidence="3" id="KW-1185">Reference proteome</keyword>
<evidence type="ECO:0000256" key="1">
    <source>
        <dbReference type="SAM" id="MobiDB-lite"/>
    </source>
</evidence>
<organism evidence="2 3">
    <name type="scientific">Aminobacter ciceronei</name>
    <dbReference type="NCBI Taxonomy" id="150723"/>
    <lineage>
        <taxon>Bacteria</taxon>
        <taxon>Pseudomonadati</taxon>
        <taxon>Pseudomonadota</taxon>
        <taxon>Alphaproteobacteria</taxon>
        <taxon>Hyphomicrobiales</taxon>
        <taxon>Phyllobacteriaceae</taxon>
        <taxon>Aminobacter</taxon>
    </lineage>
</organism>
<sequence length="72" mass="8176">MAFNRNSIPAGASHKAPRRPDPEDIALWPDGSWAHLGDVWNGEFDWKSDDYEVIGHDDEERLSKTGILDQLE</sequence>
<protein>
    <submittedName>
        <fullName evidence="2">Uncharacterized protein</fullName>
    </submittedName>
</protein>
<gene>
    <name evidence="2" type="ORF">HNQ97_003713</name>
</gene>
<evidence type="ECO:0000313" key="2">
    <source>
        <dbReference type="EMBL" id="MBA9021704.1"/>
    </source>
</evidence>
<proteinExistence type="predicted"/>
<name>A0ABR6C9M6_9HYPH</name>
<dbReference type="Proteomes" id="UP000587524">
    <property type="component" value="Unassembled WGS sequence"/>
</dbReference>
<accession>A0ABR6C9M6</accession>
<reference evidence="2 3" key="1">
    <citation type="submission" date="2020-08" db="EMBL/GenBank/DDBJ databases">
        <title>Genomic Encyclopedia of Type Strains, Phase IV (KMG-IV): sequencing the most valuable type-strain genomes for metagenomic binning, comparative biology and taxonomic classification.</title>
        <authorList>
            <person name="Goeker M."/>
        </authorList>
    </citation>
    <scope>NUCLEOTIDE SEQUENCE [LARGE SCALE GENOMIC DNA]</scope>
    <source>
        <strain evidence="2 3">DSM 17455</strain>
    </source>
</reference>